<comment type="caution">
    <text evidence="4">The sequence shown here is derived from an EMBL/GenBank/DDBJ whole genome shotgun (WGS) entry which is preliminary data.</text>
</comment>
<protein>
    <submittedName>
        <fullName evidence="4">Uncharacterized protein</fullName>
    </submittedName>
</protein>
<feature type="compositionally biased region" description="Polar residues" evidence="3">
    <location>
        <begin position="65"/>
        <end position="75"/>
    </location>
</feature>
<proteinExistence type="inferred from homology"/>
<comment type="similarity">
    <text evidence="1">Belongs to the IFT43 family.</text>
</comment>
<organism evidence="4 5">
    <name type="scientific">Clavelina lepadiformis</name>
    <name type="common">Light-bulb sea squirt</name>
    <name type="synonym">Ascidia lepadiformis</name>
    <dbReference type="NCBI Taxonomy" id="159417"/>
    <lineage>
        <taxon>Eukaryota</taxon>
        <taxon>Metazoa</taxon>
        <taxon>Chordata</taxon>
        <taxon>Tunicata</taxon>
        <taxon>Ascidiacea</taxon>
        <taxon>Aplousobranchia</taxon>
        <taxon>Clavelinidae</taxon>
        <taxon>Clavelina</taxon>
    </lineage>
</organism>
<dbReference type="InterPro" id="IPR029302">
    <property type="entry name" value="IFT43"/>
</dbReference>
<evidence type="ECO:0000313" key="5">
    <source>
        <dbReference type="Proteomes" id="UP001642483"/>
    </source>
</evidence>
<dbReference type="Proteomes" id="UP001642483">
    <property type="component" value="Unassembled WGS sequence"/>
</dbReference>
<feature type="region of interest" description="Disordered" evidence="3">
    <location>
        <begin position="181"/>
        <end position="200"/>
    </location>
</feature>
<evidence type="ECO:0000256" key="3">
    <source>
        <dbReference type="SAM" id="MobiDB-lite"/>
    </source>
</evidence>
<keyword evidence="5" id="KW-1185">Reference proteome</keyword>
<feature type="compositionally biased region" description="Basic and acidic residues" evidence="3">
    <location>
        <begin position="185"/>
        <end position="200"/>
    </location>
</feature>
<feature type="region of interest" description="Disordered" evidence="3">
    <location>
        <begin position="1"/>
        <end position="106"/>
    </location>
</feature>
<dbReference type="PANTHER" id="PTHR33724:SF1">
    <property type="entry name" value="INTRAFLAGELLAR TRANSPORT PROTEIN 43 HOMOLOG"/>
    <property type="match status" value="1"/>
</dbReference>
<name>A0ABP0F3E3_CLALP</name>
<evidence type="ECO:0000256" key="2">
    <source>
        <dbReference type="ARBA" id="ARBA00022794"/>
    </source>
</evidence>
<keyword evidence="2" id="KW-0970">Cilium biogenesis/degradation</keyword>
<reference evidence="4 5" key="1">
    <citation type="submission" date="2024-02" db="EMBL/GenBank/DDBJ databases">
        <authorList>
            <person name="Daric V."/>
            <person name="Darras S."/>
        </authorList>
    </citation>
    <scope>NUCLEOTIDE SEQUENCE [LARGE SCALE GENOMIC DNA]</scope>
</reference>
<dbReference type="EMBL" id="CAWYQH010000013">
    <property type="protein sequence ID" value="CAK8674245.1"/>
    <property type="molecule type" value="Genomic_DNA"/>
</dbReference>
<accession>A0ABP0F3E3</accession>
<feature type="compositionally biased region" description="Acidic residues" evidence="3">
    <location>
        <begin position="89"/>
        <end position="106"/>
    </location>
</feature>
<dbReference type="PANTHER" id="PTHR33724">
    <property type="entry name" value="INTRAFLAGELLAR TRANSPORT PROTEIN 43 HOMOLOG"/>
    <property type="match status" value="1"/>
</dbReference>
<sequence length="200" mass="22512">MDSDFSLGASTKSRPKKGRRARANESPELNVDLDPQEDDVAMNTDEGLSEKPRSAVMRPPRRQMGWNTSKTNQTEDIFDSRLIANESDKSDDDEMQEIPDLDDLNDDDMTQEVAVAPEISTSIATYKELDVDLMNRSAFRTLDGNIDLKVLVKNLSSEAEVREEKDVGWDWGRLFADVSTAMKPSSHDGDRRKSNTDRVV</sequence>
<gene>
    <name evidence="4" type="ORF">CVLEPA_LOCUS3963</name>
</gene>
<evidence type="ECO:0000256" key="1">
    <source>
        <dbReference type="ARBA" id="ARBA00007563"/>
    </source>
</evidence>
<evidence type="ECO:0000313" key="4">
    <source>
        <dbReference type="EMBL" id="CAK8674245.1"/>
    </source>
</evidence>
<dbReference type="Pfam" id="PF15305">
    <property type="entry name" value="IFT43"/>
    <property type="match status" value="1"/>
</dbReference>